<dbReference type="PANTHER" id="PTHR31751">
    <property type="entry name" value="SI:CH211-108C17.2-RELATED-RELATED"/>
    <property type="match status" value="1"/>
</dbReference>
<dbReference type="AlphaFoldDB" id="A0A8C9XXJ0"/>
<keyword evidence="2 5" id="KW-0863">Zinc-finger</keyword>
<dbReference type="Proteomes" id="UP000694568">
    <property type="component" value="Unplaced"/>
</dbReference>
<dbReference type="PROSITE" id="PS50950">
    <property type="entry name" value="ZF_THAP"/>
    <property type="match status" value="1"/>
</dbReference>
<dbReference type="GO" id="GO:0008270">
    <property type="term" value="F:zinc ion binding"/>
    <property type="evidence" value="ECO:0007669"/>
    <property type="project" value="UniProtKB-KW"/>
</dbReference>
<evidence type="ECO:0000256" key="5">
    <source>
        <dbReference type="PROSITE-ProRule" id="PRU00309"/>
    </source>
</evidence>
<feature type="region of interest" description="Disordered" evidence="6">
    <location>
        <begin position="137"/>
        <end position="169"/>
    </location>
</feature>
<evidence type="ECO:0000256" key="4">
    <source>
        <dbReference type="ARBA" id="ARBA00023125"/>
    </source>
</evidence>
<keyword evidence="3" id="KW-0862">Zinc</keyword>
<evidence type="ECO:0000259" key="7">
    <source>
        <dbReference type="PROSITE" id="PS50950"/>
    </source>
</evidence>
<dbReference type="GO" id="GO:0003677">
    <property type="term" value="F:DNA binding"/>
    <property type="evidence" value="ECO:0007669"/>
    <property type="project" value="UniProtKB-UniRule"/>
</dbReference>
<keyword evidence="4 5" id="KW-0238">DNA-binding</keyword>
<name>A0A8C9XXJ0_SANLU</name>
<evidence type="ECO:0000256" key="3">
    <source>
        <dbReference type="ARBA" id="ARBA00022833"/>
    </source>
</evidence>
<dbReference type="SUPFAM" id="SSF57716">
    <property type="entry name" value="Glucocorticoid receptor-like (DNA-binding domain)"/>
    <property type="match status" value="1"/>
</dbReference>
<evidence type="ECO:0000313" key="9">
    <source>
        <dbReference type="Proteomes" id="UP000694568"/>
    </source>
</evidence>
<dbReference type="GeneTree" id="ENSGT00940000163969"/>
<keyword evidence="9" id="KW-1185">Reference proteome</keyword>
<reference evidence="8" key="2">
    <citation type="submission" date="2025-09" db="UniProtKB">
        <authorList>
            <consortium name="Ensembl"/>
        </authorList>
    </citation>
    <scope>IDENTIFICATION</scope>
</reference>
<organism evidence="8 9">
    <name type="scientific">Sander lucioperca</name>
    <name type="common">Pike-perch</name>
    <name type="synonym">Perca lucioperca</name>
    <dbReference type="NCBI Taxonomy" id="283035"/>
    <lineage>
        <taxon>Eukaryota</taxon>
        <taxon>Metazoa</taxon>
        <taxon>Chordata</taxon>
        <taxon>Craniata</taxon>
        <taxon>Vertebrata</taxon>
        <taxon>Euteleostomi</taxon>
        <taxon>Actinopterygii</taxon>
        <taxon>Neopterygii</taxon>
        <taxon>Teleostei</taxon>
        <taxon>Neoteleostei</taxon>
        <taxon>Acanthomorphata</taxon>
        <taxon>Eupercaria</taxon>
        <taxon>Perciformes</taxon>
        <taxon>Percoidei</taxon>
        <taxon>Percidae</taxon>
        <taxon>Luciopercinae</taxon>
        <taxon>Sander</taxon>
    </lineage>
</organism>
<dbReference type="InterPro" id="IPR006612">
    <property type="entry name" value="THAP_Znf"/>
</dbReference>
<keyword evidence="1" id="KW-0479">Metal-binding</keyword>
<evidence type="ECO:0000256" key="1">
    <source>
        <dbReference type="ARBA" id="ARBA00022723"/>
    </source>
</evidence>
<sequence length="516" mass="58216">MSSYRARLPPLSLLCAPRALEFPGQWVNFILSVNTMTEIPKVVLVCEKHFTDDCFLNLGQYKAGLADRLRLKPGAVPTLCGSVVTLRTFLAISTSTVSCRDFGVGPSNADPLCLSSTPIKRPPKRPRLDLDEELEDNPLEGSSFVGASKGQDSSYDPADSITASEDSSTSTHNSKIYMVYENCIMELFNACPVCTRACDVKTQRLGTFLSVKQWCPHCTFTRHWNSQPVLGSTPAGNLHLSATMYLSGASFIKIEKVFKAMKLQLFRYETFRRHARSFIELTNIILGGDMRADSPGHSAKYGSYTTMDLQSNTVVDIQLVQSNEVGGSYHMEKEGLTRSLALLESRGVKLDCIVTDRHPQVQKFLRERNITHYYDVWHMAKGISKKLEAISKQKDCEKLKKWMKSINNHIYWTAAGSTSSPERITKWTAILNHVRDVHTHEDPLYPECEHVIRKTTDKTTPAFYRLEKLLTNKRTMKDVAKLSPHYQTSSLEAFHTIILRFAPKNVVFPFIGMLCR</sequence>
<dbReference type="SMART" id="SM00980">
    <property type="entry name" value="THAP"/>
    <property type="match status" value="1"/>
</dbReference>
<accession>A0A8C9XXJ0</accession>
<dbReference type="PANTHER" id="PTHR31751:SF44">
    <property type="entry name" value="SI:CH211-211K8.4-RELATED"/>
    <property type="match status" value="1"/>
</dbReference>
<evidence type="ECO:0000256" key="2">
    <source>
        <dbReference type="ARBA" id="ARBA00022771"/>
    </source>
</evidence>
<proteinExistence type="predicted"/>
<dbReference type="Ensembl" id="ENSSLUT00000017699.1">
    <property type="protein sequence ID" value="ENSSLUP00000017140.1"/>
    <property type="gene ID" value="ENSSLUG00000008023.1"/>
</dbReference>
<dbReference type="Pfam" id="PF05485">
    <property type="entry name" value="THAP"/>
    <property type="match status" value="1"/>
</dbReference>
<evidence type="ECO:0000256" key="6">
    <source>
        <dbReference type="SAM" id="MobiDB-lite"/>
    </source>
</evidence>
<evidence type="ECO:0000313" key="8">
    <source>
        <dbReference type="Ensembl" id="ENSSLUP00000017140.1"/>
    </source>
</evidence>
<feature type="domain" description="THAP-type" evidence="7">
    <location>
        <begin position="1"/>
        <end position="80"/>
    </location>
</feature>
<protein>
    <recommendedName>
        <fullName evidence="7">THAP-type domain-containing protein</fullName>
    </recommendedName>
</protein>
<reference evidence="8" key="1">
    <citation type="submission" date="2025-08" db="UniProtKB">
        <authorList>
            <consortium name="Ensembl"/>
        </authorList>
    </citation>
    <scope>IDENTIFICATION</scope>
</reference>